<dbReference type="InterPro" id="IPR021309">
    <property type="entry name" value="YgaP-like_TM"/>
</dbReference>
<dbReference type="Proteomes" id="UP001597032">
    <property type="component" value="Unassembled WGS sequence"/>
</dbReference>
<evidence type="ECO:0000313" key="4">
    <source>
        <dbReference type="Proteomes" id="UP001597032"/>
    </source>
</evidence>
<keyword evidence="1" id="KW-1133">Transmembrane helix</keyword>
<sequence length="69" mass="7532">MKKNIGNADKLLRILFAIAIIVLYYTNVISGMLAIILMTVGIILLVTVLANFCPLYTIFGINTGNSSKK</sequence>
<evidence type="ECO:0000256" key="1">
    <source>
        <dbReference type="SAM" id="Phobius"/>
    </source>
</evidence>
<keyword evidence="1" id="KW-0472">Membrane</keyword>
<dbReference type="RefSeq" id="WP_386782850.1">
    <property type="nucleotide sequence ID" value="NZ_JBHTIC010000008.1"/>
</dbReference>
<organism evidence="3 4">
    <name type="scientific">Lutibacter aestuarii</name>
    <dbReference type="NCBI Taxonomy" id="861111"/>
    <lineage>
        <taxon>Bacteria</taxon>
        <taxon>Pseudomonadati</taxon>
        <taxon>Bacteroidota</taxon>
        <taxon>Flavobacteriia</taxon>
        <taxon>Flavobacteriales</taxon>
        <taxon>Flavobacteriaceae</taxon>
        <taxon>Lutibacter</taxon>
    </lineage>
</organism>
<evidence type="ECO:0000259" key="2">
    <source>
        <dbReference type="Pfam" id="PF11127"/>
    </source>
</evidence>
<dbReference type="EMBL" id="JBHTIC010000008">
    <property type="protein sequence ID" value="MFD0762501.1"/>
    <property type="molecule type" value="Genomic_DNA"/>
</dbReference>
<keyword evidence="4" id="KW-1185">Reference proteome</keyword>
<proteinExistence type="predicted"/>
<dbReference type="Pfam" id="PF11127">
    <property type="entry name" value="YgaP-like_TM"/>
    <property type="match status" value="1"/>
</dbReference>
<keyword evidence="1" id="KW-0812">Transmembrane</keyword>
<evidence type="ECO:0000313" key="3">
    <source>
        <dbReference type="EMBL" id="MFD0762501.1"/>
    </source>
</evidence>
<accession>A0ABW2Z968</accession>
<protein>
    <submittedName>
        <fullName evidence="3">DUF2892 domain-containing protein</fullName>
    </submittedName>
</protein>
<feature type="domain" description="Inner membrane protein YgaP-like transmembrane" evidence="2">
    <location>
        <begin position="1"/>
        <end position="65"/>
    </location>
</feature>
<feature type="transmembrane region" description="Helical" evidence="1">
    <location>
        <begin position="35"/>
        <end position="59"/>
    </location>
</feature>
<reference evidence="4" key="1">
    <citation type="journal article" date="2019" name="Int. J. Syst. Evol. Microbiol.">
        <title>The Global Catalogue of Microorganisms (GCM) 10K type strain sequencing project: providing services to taxonomists for standard genome sequencing and annotation.</title>
        <authorList>
            <consortium name="The Broad Institute Genomics Platform"/>
            <consortium name="The Broad Institute Genome Sequencing Center for Infectious Disease"/>
            <person name="Wu L."/>
            <person name="Ma J."/>
        </authorList>
    </citation>
    <scope>NUCLEOTIDE SEQUENCE [LARGE SCALE GENOMIC DNA]</scope>
    <source>
        <strain evidence="4">CCUG 60022</strain>
    </source>
</reference>
<name>A0ABW2Z968_9FLAO</name>
<gene>
    <name evidence="3" type="ORF">ACFQZW_10440</name>
</gene>
<feature type="transmembrane region" description="Helical" evidence="1">
    <location>
        <begin position="12"/>
        <end position="29"/>
    </location>
</feature>
<comment type="caution">
    <text evidence="3">The sequence shown here is derived from an EMBL/GenBank/DDBJ whole genome shotgun (WGS) entry which is preliminary data.</text>
</comment>